<evidence type="ECO:0000313" key="2">
    <source>
        <dbReference type="Proteomes" id="UP000020561"/>
    </source>
</evidence>
<dbReference type="Proteomes" id="UP000020561">
    <property type="component" value="Unassembled WGS sequence"/>
</dbReference>
<reference evidence="1 2" key="1">
    <citation type="submission" date="2013-12" db="EMBL/GenBank/DDBJ databases">
        <authorList>
            <person name="Brown-Elliot B."/>
            <person name="Wallace R."/>
            <person name="Lenaerts A."/>
            <person name="Ordway D."/>
            <person name="DeGroote M.A."/>
            <person name="Parker T."/>
            <person name="Sizemore C."/>
            <person name="Tallon L.J."/>
            <person name="Sadzewicz L.K."/>
            <person name="Sengamalay N."/>
            <person name="Fraser C.M."/>
            <person name="Hine E."/>
            <person name="Shefchek K.A."/>
            <person name="Das S.P."/>
            <person name="Tettelin H."/>
        </authorList>
    </citation>
    <scope>NUCLEOTIDE SEQUENCE [LARGE SCALE GENOMIC DNA]</scope>
    <source>
        <strain evidence="1 2">662</strain>
    </source>
</reference>
<proteinExistence type="predicted"/>
<protein>
    <submittedName>
        <fullName evidence="1">Uncharacterized protein</fullName>
    </submittedName>
</protein>
<comment type="caution">
    <text evidence="1">The sequence shown here is derived from an EMBL/GenBank/DDBJ whole genome shotgun (WGS) entry which is preliminary data.</text>
</comment>
<dbReference type="EMBL" id="JAOA01000004">
    <property type="protein sequence ID" value="EUA17832.1"/>
    <property type="molecule type" value="Genomic_DNA"/>
</dbReference>
<organism evidence="1 2">
    <name type="scientific">Mycobacterium kansasii 662</name>
    <dbReference type="NCBI Taxonomy" id="1299326"/>
    <lineage>
        <taxon>Bacteria</taxon>
        <taxon>Bacillati</taxon>
        <taxon>Actinomycetota</taxon>
        <taxon>Actinomycetes</taxon>
        <taxon>Mycobacteriales</taxon>
        <taxon>Mycobacteriaceae</taxon>
        <taxon>Mycobacterium</taxon>
    </lineage>
</organism>
<sequence length="46" mass="5012">MMNPAIRADPSFVVHDYQAGVGYRQTGAKDVARDVESEPFAQELGS</sequence>
<evidence type="ECO:0000313" key="1">
    <source>
        <dbReference type="EMBL" id="EUA17832.1"/>
    </source>
</evidence>
<dbReference type="PATRIC" id="fig|1299326.3.peg.2972"/>
<dbReference type="AlphaFoldDB" id="X7ZE60"/>
<accession>X7ZE60</accession>
<name>X7ZE60_MYCKA</name>
<gene>
    <name evidence="1" type="ORF">I545_3093</name>
</gene>